<keyword evidence="2" id="KW-0378">Hydrolase</keyword>
<dbReference type="InterPro" id="IPR017850">
    <property type="entry name" value="Alkaline_phosphatase_core_sf"/>
</dbReference>
<gene>
    <name evidence="4" type="ORF">LOC71_13805</name>
</gene>
<name>A0ABS8NIG5_9BACT</name>
<accession>A0ABS8NIG5</accession>
<dbReference type="Gene3D" id="3.40.720.10">
    <property type="entry name" value="Alkaline Phosphatase, subunit A"/>
    <property type="match status" value="1"/>
</dbReference>
<dbReference type="EMBL" id="JAJKFW010000024">
    <property type="protein sequence ID" value="MCC9643355.1"/>
    <property type="molecule type" value="Genomic_DNA"/>
</dbReference>
<feature type="domain" description="Sulfatase N-terminal" evidence="3">
    <location>
        <begin position="39"/>
        <end position="384"/>
    </location>
</feature>
<evidence type="ECO:0000256" key="2">
    <source>
        <dbReference type="ARBA" id="ARBA00022801"/>
    </source>
</evidence>
<dbReference type="PANTHER" id="PTHR42693:SF53">
    <property type="entry name" value="ENDO-4-O-SULFATASE"/>
    <property type="match status" value="1"/>
</dbReference>
<organism evidence="4 5">
    <name type="scientific">Rhodopirellula halodulae</name>
    <dbReference type="NCBI Taxonomy" id="2894198"/>
    <lineage>
        <taxon>Bacteria</taxon>
        <taxon>Pseudomonadati</taxon>
        <taxon>Planctomycetota</taxon>
        <taxon>Planctomycetia</taxon>
        <taxon>Pirellulales</taxon>
        <taxon>Pirellulaceae</taxon>
        <taxon>Rhodopirellula</taxon>
    </lineage>
</organism>
<comment type="similarity">
    <text evidence="1">Belongs to the sulfatase family.</text>
</comment>
<evidence type="ECO:0000256" key="1">
    <source>
        <dbReference type="ARBA" id="ARBA00008779"/>
    </source>
</evidence>
<dbReference type="Gene3D" id="3.30.1120.10">
    <property type="match status" value="1"/>
</dbReference>
<proteinExistence type="inferred from homology"/>
<reference evidence="4" key="1">
    <citation type="submission" date="2021-11" db="EMBL/GenBank/DDBJ databases">
        <title>Genome sequence.</title>
        <authorList>
            <person name="Sun Q."/>
        </authorList>
    </citation>
    <scope>NUCLEOTIDE SEQUENCE</scope>
    <source>
        <strain evidence="4">JC740</strain>
    </source>
</reference>
<dbReference type="Proteomes" id="UP001430306">
    <property type="component" value="Unassembled WGS sequence"/>
</dbReference>
<evidence type="ECO:0000313" key="5">
    <source>
        <dbReference type="Proteomes" id="UP001430306"/>
    </source>
</evidence>
<sequence length="491" mass="54440">MLLHQLLARPNIRQPAITAFALLAFCCSQPSSSASESLPNLLVIVADDLGYGETGMMGNEEIPTPAIDALAKSGVRCTSGYVTSSYCSPSRAGFLSGRYQSRFGYDLNPTGPRNNHPNAGLPKSQPTFIQHLKTLHYQTSLVGKWHLGTRPEQRPTAKGFDRFFGFLHEGHYYVPGPPYHNVWTMLRDKQLNPGELVKSGTTILGNYARISEPEYDRDNPVLERDQPLQKWEYLTDEITQRAVDDIQAMADDPFALVVSYNAVHSPMQSRVEDHDAMAHISDPQRRIFAGMLIALDRGIGRLIKTLDQHELRRETLVVFFSDNGGPTEELTSSNAPLRGGKGSLFEGGIRVPMVWSMPGSIPENAVEDRPVSSLDIAATFLRLASSATQDSFVSTPDQLDGVDVMPWLGRAVAAPERHLWWRMPRGARAFRSGDWKLVQPRGNQAAQLYHLGNDLSESTDLATSHPEKLAAILQQWQDVQDQMPPAKSFAP</sequence>
<dbReference type="InterPro" id="IPR000917">
    <property type="entry name" value="Sulfatase_N"/>
</dbReference>
<dbReference type="InterPro" id="IPR050738">
    <property type="entry name" value="Sulfatase"/>
</dbReference>
<keyword evidence="5" id="KW-1185">Reference proteome</keyword>
<comment type="caution">
    <text evidence="4">The sequence shown here is derived from an EMBL/GenBank/DDBJ whole genome shotgun (WGS) entry which is preliminary data.</text>
</comment>
<dbReference type="Pfam" id="PF00884">
    <property type="entry name" value="Sulfatase"/>
    <property type="match status" value="1"/>
</dbReference>
<dbReference type="SUPFAM" id="SSF53649">
    <property type="entry name" value="Alkaline phosphatase-like"/>
    <property type="match status" value="1"/>
</dbReference>
<protein>
    <submittedName>
        <fullName evidence="4">Sulfatase-like hydrolase/transferase</fullName>
    </submittedName>
</protein>
<evidence type="ECO:0000313" key="4">
    <source>
        <dbReference type="EMBL" id="MCC9643355.1"/>
    </source>
</evidence>
<dbReference type="RefSeq" id="WP_230274308.1">
    <property type="nucleotide sequence ID" value="NZ_JAJKFW010000024.1"/>
</dbReference>
<dbReference type="PANTHER" id="PTHR42693">
    <property type="entry name" value="ARYLSULFATASE FAMILY MEMBER"/>
    <property type="match status" value="1"/>
</dbReference>
<evidence type="ECO:0000259" key="3">
    <source>
        <dbReference type="Pfam" id="PF00884"/>
    </source>
</evidence>